<protein>
    <recommendedName>
        <fullName evidence="4">Universal stress protein</fullName>
    </recommendedName>
</protein>
<keyword evidence="3" id="KW-1185">Reference proteome</keyword>
<evidence type="ECO:0000313" key="3">
    <source>
        <dbReference type="Proteomes" id="UP001149822"/>
    </source>
</evidence>
<comment type="caution">
    <text evidence="2">The sequence shown here is derived from an EMBL/GenBank/DDBJ whole genome shotgun (WGS) entry which is preliminary data.</text>
</comment>
<name>A0ABT4J8K5_9RHOB</name>
<evidence type="ECO:0000313" key="2">
    <source>
        <dbReference type="EMBL" id="MCZ0963421.1"/>
    </source>
</evidence>
<dbReference type="RefSeq" id="WP_268943498.1">
    <property type="nucleotide sequence ID" value="NZ_JAPTYD010000037.1"/>
</dbReference>
<evidence type="ECO:0000256" key="1">
    <source>
        <dbReference type="SAM" id="MobiDB-lite"/>
    </source>
</evidence>
<feature type="region of interest" description="Disordered" evidence="1">
    <location>
        <begin position="274"/>
        <end position="307"/>
    </location>
</feature>
<evidence type="ECO:0008006" key="4">
    <source>
        <dbReference type="Google" id="ProtNLM"/>
    </source>
</evidence>
<gene>
    <name evidence="2" type="ORF">OU682_17590</name>
</gene>
<feature type="compositionally biased region" description="Polar residues" evidence="1">
    <location>
        <begin position="287"/>
        <end position="296"/>
    </location>
</feature>
<dbReference type="Gene3D" id="3.40.50.12370">
    <property type="match status" value="1"/>
</dbReference>
<dbReference type="SUPFAM" id="SSF52402">
    <property type="entry name" value="Adenine nucleotide alpha hydrolases-like"/>
    <property type="match status" value="1"/>
</dbReference>
<sequence length="307" mass="34168">MKQIALVLPEIFEGGILLRVLERLARRQPLRVRLCSQEQQLSACQSHLLGQLQAINAATSPHLCVTMDCLQAIKPDLVLVACTTPDAARPVSRKLVQDLSRRSPLPVWIMNAQTGPPCRVTALIDPYKESRFDPCLAADVLRLSFKLARALDIPMDIMNVWYFRDEGLLRSWRIRMPEQEVAARRRRAAWIAQADLGRVLSTLPPELTWHELHCLQGPVIDGLEGALPADTLVVTGSEGRDGWAARLQPNLAECLCRRTTAQIVIVKKPHAPTKASLDEATLHGPSNDKTLGPNSEDQLRKKRFGSP</sequence>
<reference evidence="2" key="1">
    <citation type="submission" date="2022-12" db="EMBL/GenBank/DDBJ databases">
        <title>Paracoccus sp. EF6 isolated from a lake water.</title>
        <authorList>
            <person name="Liu H."/>
        </authorList>
    </citation>
    <scope>NUCLEOTIDE SEQUENCE</scope>
    <source>
        <strain evidence="2">EF6</strain>
    </source>
</reference>
<dbReference type="Proteomes" id="UP001149822">
    <property type="component" value="Unassembled WGS sequence"/>
</dbReference>
<dbReference type="EMBL" id="JAPTYD010000037">
    <property type="protein sequence ID" value="MCZ0963421.1"/>
    <property type="molecule type" value="Genomic_DNA"/>
</dbReference>
<proteinExistence type="predicted"/>
<organism evidence="2 3">
    <name type="scientific">Paracoccus benzoatiresistens</name>
    <dbReference type="NCBI Taxonomy" id="2997341"/>
    <lineage>
        <taxon>Bacteria</taxon>
        <taxon>Pseudomonadati</taxon>
        <taxon>Pseudomonadota</taxon>
        <taxon>Alphaproteobacteria</taxon>
        <taxon>Rhodobacterales</taxon>
        <taxon>Paracoccaceae</taxon>
        <taxon>Paracoccus</taxon>
    </lineage>
</organism>
<accession>A0ABT4J8K5</accession>